<evidence type="ECO:0000313" key="6">
    <source>
        <dbReference type="Proteomes" id="UP000236345"/>
    </source>
</evidence>
<dbReference type="InterPro" id="IPR009057">
    <property type="entry name" value="Homeodomain-like_sf"/>
</dbReference>
<dbReference type="InterPro" id="IPR018060">
    <property type="entry name" value="HTH_AraC"/>
</dbReference>
<dbReference type="PROSITE" id="PS01124">
    <property type="entry name" value="HTH_ARAC_FAMILY_2"/>
    <property type="match status" value="1"/>
</dbReference>
<dbReference type="AlphaFoldDB" id="A0A2K1QB64"/>
<dbReference type="Gene3D" id="3.20.80.10">
    <property type="entry name" value="Regulatory factor, effector binding domain"/>
    <property type="match status" value="1"/>
</dbReference>
<feature type="domain" description="HTH araC/xylS-type" evidence="4">
    <location>
        <begin position="11"/>
        <end position="109"/>
    </location>
</feature>
<dbReference type="InterPro" id="IPR018062">
    <property type="entry name" value="HTH_AraC-typ_CS"/>
</dbReference>
<evidence type="ECO:0000313" key="5">
    <source>
        <dbReference type="EMBL" id="PNS12273.1"/>
    </source>
</evidence>
<keyword evidence="6" id="KW-1185">Reference proteome</keyword>
<proteinExistence type="predicted"/>
<dbReference type="PRINTS" id="PR00032">
    <property type="entry name" value="HTHARAC"/>
</dbReference>
<keyword evidence="2" id="KW-0238">DNA-binding</keyword>
<dbReference type="Gene3D" id="1.10.10.60">
    <property type="entry name" value="Homeodomain-like"/>
    <property type="match status" value="2"/>
</dbReference>
<gene>
    <name evidence="5" type="ORF">COO59_07130</name>
</gene>
<dbReference type="SMART" id="SM00342">
    <property type="entry name" value="HTH_ARAC"/>
    <property type="match status" value="1"/>
</dbReference>
<accession>A0A2K1QB64</accession>
<dbReference type="OrthoDB" id="282744at2"/>
<dbReference type="SUPFAM" id="SSF46689">
    <property type="entry name" value="Homeodomain-like"/>
    <property type="match status" value="2"/>
</dbReference>
<dbReference type="InterPro" id="IPR011256">
    <property type="entry name" value="Reg_factor_effector_dom_sf"/>
</dbReference>
<organism evidence="5 6">
    <name type="scientific">Mixta theicola</name>
    <dbReference type="NCBI Taxonomy" id="1458355"/>
    <lineage>
        <taxon>Bacteria</taxon>
        <taxon>Pseudomonadati</taxon>
        <taxon>Pseudomonadota</taxon>
        <taxon>Gammaproteobacteria</taxon>
        <taxon>Enterobacterales</taxon>
        <taxon>Erwiniaceae</taxon>
        <taxon>Mixta</taxon>
    </lineage>
</organism>
<dbReference type="Pfam" id="PF12833">
    <property type="entry name" value="HTH_18"/>
    <property type="match status" value="1"/>
</dbReference>
<protein>
    <submittedName>
        <fullName evidence="5">AraC family transcriptional regulator</fullName>
    </submittedName>
</protein>
<dbReference type="PROSITE" id="PS00041">
    <property type="entry name" value="HTH_ARAC_FAMILY_1"/>
    <property type="match status" value="1"/>
</dbReference>
<dbReference type="EMBL" id="NWUO01000004">
    <property type="protein sequence ID" value="PNS12273.1"/>
    <property type="molecule type" value="Genomic_DNA"/>
</dbReference>
<comment type="caution">
    <text evidence="5">The sequence shown here is derived from an EMBL/GenBank/DDBJ whole genome shotgun (WGS) entry which is preliminary data.</text>
</comment>
<evidence type="ECO:0000256" key="2">
    <source>
        <dbReference type="ARBA" id="ARBA00023125"/>
    </source>
</evidence>
<reference evidence="6" key="1">
    <citation type="submission" date="2017-09" db="EMBL/GenBank/DDBJ databases">
        <authorList>
            <person name="Palmer M."/>
            <person name="Steenkamp E.T."/>
            <person name="Coetzee M.P."/>
            <person name="Avontuur J.R."/>
            <person name="Van Zyl E."/>
            <person name="Chan W.-Y."/>
            <person name="Blom J."/>
            <person name="Venter S.N."/>
        </authorList>
    </citation>
    <scope>NUCLEOTIDE SEQUENCE [LARGE SCALE GENOMIC DNA]</scope>
    <source>
        <strain evidence="6">QC88-366</strain>
    </source>
</reference>
<keyword evidence="1" id="KW-0805">Transcription regulation</keyword>
<sequence length="296" mass="34598">MGETQKTQYIADLIAWIEDNLTEELNIDTIAQKSGYSKWHMQRLFKEMTGQTVAAYARKRRLTKSAMALRLTRLSLIDIAVRYGFDTQQNFTRAFRHHFALTPHAYRYADELNTAAFHGRFNPLRKEERQPELITLPDRVIYGESQQYQCLYGDFVEDKQQILTQYLYDFIRDNKGSREQGYITLQFTPCAQRKEYHTVSLMRGLEQREGEYSLQAQRDILPGGLWLKLAFQAHPCNFSGFIIEAYYRHLAQPGLTRRPGQDFLTLDLARCSTERLEGYFFIPVNFHLPNTAPLVS</sequence>
<keyword evidence="3" id="KW-0804">Transcription</keyword>
<dbReference type="Proteomes" id="UP000236345">
    <property type="component" value="Unassembled WGS sequence"/>
</dbReference>
<evidence type="ECO:0000256" key="1">
    <source>
        <dbReference type="ARBA" id="ARBA00023015"/>
    </source>
</evidence>
<dbReference type="GO" id="GO:0043565">
    <property type="term" value="F:sequence-specific DNA binding"/>
    <property type="evidence" value="ECO:0007669"/>
    <property type="project" value="InterPro"/>
</dbReference>
<dbReference type="InterPro" id="IPR050959">
    <property type="entry name" value="MarA-like"/>
</dbReference>
<dbReference type="RefSeq" id="WP_103059124.1">
    <property type="nucleotide sequence ID" value="NZ_BSOF01000007.1"/>
</dbReference>
<evidence type="ECO:0000256" key="3">
    <source>
        <dbReference type="ARBA" id="ARBA00023163"/>
    </source>
</evidence>
<dbReference type="GO" id="GO:0003700">
    <property type="term" value="F:DNA-binding transcription factor activity"/>
    <property type="evidence" value="ECO:0007669"/>
    <property type="project" value="InterPro"/>
</dbReference>
<dbReference type="PANTHER" id="PTHR47504:SF5">
    <property type="entry name" value="RIGHT ORIGIN-BINDING PROTEIN"/>
    <property type="match status" value="1"/>
</dbReference>
<dbReference type="InterPro" id="IPR020449">
    <property type="entry name" value="Tscrpt_reg_AraC-type_HTH"/>
</dbReference>
<evidence type="ECO:0000259" key="4">
    <source>
        <dbReference type="PROSITE" id="PS01124"/>
    </source>
</evidence>
<dbReference type="PANTHER" id="PTHR47504">
    <property type="entry name" value="RIGHT ORIGIN-BINDING PROTEIN"/>
    <property type="match status" value="1"/>
</dbReference>
<name>A0A2K1QB64_9GAMM</name>